<gene>
    <name evidence="3" type="ORF">SAMN02982931_02897</name>
</gene>
<dbReference type="InterPro" id="IPR050491">
    <property type="entry name" value="AmpC-like"/>
</dbReference>
<keyword evidence="1" id="KW-0732">Signal</keyword>
<dbReference type="InterPro" id="IPR001466">
    <property type="entry name" value="Beta-lactam-related"/>
</dbReference>
<dbReference type="Gene3D" id="3.40.710.10">
    <property type="entry name" value="DD-peptidase/beta-lactamase superfamily"/>
    <property type="match status" value="1"/>
</dbReference>
<dbReference type="Gene3D" id="2.40.128.600">
    <property type="match status" value="1"/>
</dbReference>
<accession>A0A1G6CXV4</accession>
<dbReference type="InterPro" id="IPR012338">
    <property type="entry name" value="Beta-lactam/transpept-like"/>
</dbReference>
<dbReference type="PANTHER" id="PTHR46825">
    <property type="entry name" value="D-ALANYL-D-ALANINE-CARBOXYPEPTIDASE/ENDOPEPTIDASE AMPH"/>
    <property type="match status" value="1"/>
</dbReference>
<dbReference type="SUPFAM" id="SSF56601">
    <property type="entry name" value="beta-lactamase/transpeptidase-like"/>
    <property type="match status" value="1"/>
</dbReference>
<name>A0A1G6CXV4_9HYPH</name>
<proteinExistence type="predicted"/>
<dbReference type="OrthoDB" id="5377431at2"/>
<reference evidence="3 4" key="1">
    <citation type="submission" date="2016-10" db="EMBL/GenBank/DDBJ databases">
        <authorList>
            <person name="de Groot N.N."/>
        </authorList>
    </citation>
    <scope>NUCLEOTIDE SEQUENCE [LARGE SCALE GENOMIC DNA]</scope>
    <source>
        <strain evidence="3 4">ATCC 35022</strain>
    </source>
</reference>
<dbReference type="EMBL" id="FMXQ01000005">
    <property type="protein sequence ID" value="SDB37757.1"/>
    <property type="molecule type" value="Genomic_DNA"/>
</dbReference>
<organism evidence="3 4">
    <name type="scientific">Bauldia litoralis</name>
    <dbReference type="NCBI Taxonomy" id="665467"/>
    <lineage>
        <taxon>Bacteria</taxon>
        <taxon>Pseudomonadati</taxon>
        <taxon>Pseudomonadota</taxon>
        <taxon>Alphaproteobacteria</taxon>
        <taxon>Hyphomicrobiales</taxon>
        <taxon>Kaistiaceae</taxon>
        <taxon>Bauldia</taxon>
    </lineage>
</organism>
<feature type="domain" description="Beta-lactamase-related" evidence="2">
    <location>
        <begin position="55"/>
        <end position="374"/>
    </location>
</feature>
<dbReference type="AlphaFoldDB" id="A0A1G6CXV4"/>
<feature type="chain" id="PRO_5011454851" evidence="1">
    <location>
        <begin position="37"/>
        <end position="527"/>
    </location>
</feature>
<feature type="signal peptide" evidence="1">
    <location>
        <begin position="1"/>
        <end position="36"/>
    </location>
</feature>
<dbReference type="PANTHER" id="PTHR46825:SF15">
    <property type="entry name" value="BETA-LACTAMASE-RELATED DOMAIN-CONTAINING PROTEIN"/>
    <property type="match status" value="1"/>
</dbReference>
<dbReference type="RefSeq" id="WP_090877140.1">
    <property type="nucleotide sequence ID" value="NZ_FMXQ01000005.1"/>
</dbReference>
<keyword evidence="4" id="KW-1185">Reference proteome</keyword>
<evidence type="ECO:0000256" key="1">
    <source>
        <dbReference type="SAM" id="SignalP"/>
    </source>
</evidence>
<evidence type="ECO:0000259" key="2">
    <source>
        <dbReference type="Pfam" id="PF00144"/>
    </source>
</evidence>
<dbReference type="Proteomes" id="UP000199071">
    <property type="component" value="Unassembled WGS sequence"/>
</dbReference>
<sequence length="527" mass="56822">MTRYLETRRRTSRLAIGRALLFGIAATFPAATALHAAEADPETVAAVEALAPDLEAYVEAGMKDFDVPGTAIGIVVGDELVYARGFGVRARSGESAVDPATIFQIGSTTKAFLATTMAIAVDRDLFQWDDKVVDLLPDFQLLDPWVTREFRMFDLLAQRSGLPPYANDDLASFGYDEDAKIHSLRYVAPVSSFRTTFAYTNITHLIAGRIVASVEGAADWYAVLQKDILDPLGMDQTTYTADAIEAAPNHANGHRYHPDGVTEIPFDQLFPYDFGGAGAINSSVEQLVPWLRLLLNDGAFDGEEIVSPHNLAATWMARVALNDAVTYANGWINLANPNGTVTWHNGGTDGFGAFVGLDRVRKIGVVVLTNQTNVGFPDAVGLWTFDRLQGNPDVDHVANMLERQVATYAAQDETFAKPDDAQPPPAFGPLVGEFASPVFGKATLSQADDDLLLRLAETGAGIQLSPWDGGVFTFRLAADGDFAAMAEILGPTPRGFAAFVTGADGQPDTLRLTFGDGQAYDFSRDED</sequence>
<dbReference type="Pfam" id="PF00144">
    <property type="entry name" value="Beta-lactamase"/>
    <property type="match status" value="1"/>
</dbReference>
<dbReference type="STRING" id="665467.SAMN02982931_02897"/>
<evidence type="ECO:0000313" key="4">
    <source>
        <dbReference type="Proteomes" id="UP000199071"/>
    </source>
</evidence>
<protein>
    <submittedName>
        <fullName evidence="3">CubicO group peptidase, beta-lactamase class C family</fullName>
    </submittedName>
</protein>
<evidence type="ECO:0000313" key="3">
    <source>
        <dbReference type="EMBL" id="SDB37757.1"/>
    </source>
</evidence>